<dbReference type="SMART" id="SM00342">
    <property type="entry name" value="HTH_ARAC"/>
    <property type="match status" value="1"/>
</dbReference>
<gene>
    <name evidence="5" type="ORF">RI845_10750</name>
</gene>
<evidence type="ECO:0000259" key="4">
    <source>
        <dbReference type="PROSITE" id="PS01124"/>
    </source>
</evidence>
<keyword evidence="3" id="KW-0804">Transcription</keyword>
<evidence type="ECO:0000313" key="6">
    <source>
        <dbReference type="Proteomes" id="UP001248581"/>
    </source>
</evidence>
<dbReference type="Gene3D" id="1.10.10.60">
    <property type="entry name" value="Homeodomain-like"/>
    <property type="match status" value="1"/>
</dbReference>
<protein>
    <submittedName>
        <fullName evidence="5">Helix-turn-helix domain-containing protein</fullName>
    </submittedName>
</protein>
<dbReference type="PRINTS" id="PR00032">
    <property type="entry name" value="HTHARAC"/>
</dbReference>
<dbReference type="RefSeq" id="WP_348386172.1">
    <property type="nucleotide sequence ID" value="NZ_CP134146.1"/>
</dbReference>
<dbReference type="InterPro" id="IPR009057">
    <property type="entry name" value="Homeodomain-like_sf"/>
</dbReference>
<dbReference type="Pfam" id="PF12833">
    <property type="entry name" value="HTH_18"/>
    <property type="match status" value="1"/>
</dbReference>
<accession>A0ABY9TDX3</accession>
<proteinExistence type="predicted"/>
<dbReference type="PANTHER" id="PTHR47894:SF4">
    <property type="entry name" value="HTH-TYPE TRANSCRIPTIONAL REGULATOR GADX"/>
    <property type="match status" value="1"/>
</dbReference>
<keyword evidence="1" id="KW-0805">Transcription regulation</keyword>
<dbReference type="Pfam" id="PF12625">
    <property type="entry name" value="Arabinose_bd"/>
    <property type="match status" value="1"/>
</dbReference>
<dbReference type="InterPro" id="IPR032687">
    <property type="entry name" value="AraC-type_N"/>
</dbReference>
<evidence type="ECO:0000313" key="5">
    <source>
        <dbReference type="EMBL" id="WNC67008.1"/>
    </source>
</evidence>
<keyword evidence="2" id="KW-0238">DNA-binding</keyword>
<evidence type="ECO:0000256" key="3">
    <source>
        <dbReference type="ARBA" id="ARBA00023163"/>
    </source>
</evidence>
<organism evidence="5 6">
    <name type="scientific">Thalassotalea nanhaiensis</name>
    <dbReference type="NCBI Taxonomy" id="3065648"/>
    <lineage>
        <taxon>Bacteria</taxon>
        <taxon>Pseudomonadati</taxon>
        <taxon>Pseudomonadota</taxon>
        <taxon>Gammaproteobacteria</taxon>
        <taxon>Alteromonadales</taxon>
        <taxon>Colwelliaceae</taxon>
        <taxon>Thalassotalea</taxon>
    </lineage>
</organism>
<feature type="domain" description="HTH araC/xylS-type" evidence="4">
    <location>
        <begin position="247"/>
        <end position="328"/>
    </location>
</feature>
<evidence type="ECO:0000256" key="2">
    <source>
        <dbReference type="ARBA" id="ARBA00023125"/>
    </source>
</evidence>
<dbReference type="InterPro" id="IPR020449">
    <property type="entry name" value="Tscrpt_reg_AraC-type_HTH"/>
</dbReference>
<dbReference type="EMBL" id="CP134146">
    <property type="protein sequence ID" value="WNC67008.1"/>
    <property type="molecule type" value="Genomic_DNA"/>
</dbReference>
<name>A0ABY9TDX3_9GAMM</name>
<reference evidence="6" key="1">
    <citation type="submission" date="2023-09" db="EMBL/GenBank/DDBJ databases">
        <authorList>
            <person name="Zhang C."/>
        </authorList>
    </citation>
    <scope>NUCLEOTIDE SEQUENCE [LARGE SCALE GENOMIC DNA]</scope>
    <source>
        <strain evidence="6">SQ345</strain>
    </source>
</reference>
<dbReference type="InterPro" id="IPR018060">
    <property type="entry name" value="HTH_AraC"/>
</dbReference>
<dbReference type="Proteomes" id="UP001248581">
    <property type="component" value="Chromosome"/>
</dbReference>
<dbReference type="PROSITE" id="PS01124">
    <property type="entry name" value="HTH_ARAC_FAMILY_2"/>
    <property type="match status" value="1"/>
</dbReference>
<dbReference type="PANTHER" id="PTHR47894">
    <property type="entry name" value="HTH-TYPE TRANSCRIPTIONAL REGULATOR GADX"/>
    <property type="match status" value="1"/>
</dbReference>
<dbReference type="SUPFAM" id="SSF46689">
    <property type="entry name" value="Homeodomain-like"/>
    <property type="match status" value="1"/>
</dbReference>
<keyword evidence="6" id="KW-1185">Reference proteome</keyword>
<evidence type="ECO:0000256" key="1">
    <source>
        <dbReference type="ARBA" id="ARBA00023015"/>
    </source>
</evidence>
<sequence length="336" mass="38579">MGKTLHLIDSAIAMPIIRYLQSINAPVVKLMEQADLPLSLLENKQQKIPTFPWWKLMQLAYDETGDKALGFNLDEQQKLEVLTPILANIQSESSSVYDALVNFIDLRNKVSSHGQFWLNKQSKGAWFIRGRSEFDPQYGVVPMEQVVFANMLRLVRSFISKGWAPKLITLVQEDKHKVFVQYYPGAMISDSNLFTGFYIPDAILGELSAELADKQGSTHSNEILPETFTDTLYQALLPYRRVKLPELKEVPEKIGLSLRQIQRRLAKEGTCYKEVIQRIRYDIAKEWLLNPDYKIIDISNSLGYSSSGHFTRAFSRWAGITPGKYRKRELAKRQDE</sequence>